<dbReference type="Proteomes" id="UP001160130">
    <property type="component" value="Unassembled WGS sequence"/>
</dbReference>
<dbReference type="InterPro" id="IPR036397">
    <property type="entry name" value="RNaseH_sf"/>
</dbReference>
<sequence>MITARIETRSDQDRFLCAIKEVFSNRIVGYSIDSRMKSRLATAALSSAVARRVEVDGCILHSDRGSQFRSRTFVRALGRHGMVGSMGRVGAAGDNAAMESFFSLLQKNVLDRRRWDTREKLRIAIATWIERTYHRRRRQTGLGRLTPIEYEAIMTTSASQAA</sequence>
<feature type="domain" description="Integrase catalytic" evidence="1">
    <location>
        <begin position="1"/>
        <end position="155"/>
    </location>
</feature>
<dbReference type="InterPro" id="IPR012337">
    <property type="entry name" value="RNaseH-like_sf"/>
</dbReference>
<protein>
    <submittedName>
        <fullName evidence="2">Transposase InsO family protein</fullName>
    </submittedName>
</protein>
<gene>
    <name evidence="2" type="ORF">M2272_002713</name>
</gene>
<dbReference type="Pfam" id="PF00665">
    <property type="entry name" value="rve"/>
    <property type="match status" value="1"/>
</dbReference>
<dbReference type="InterPro" id="IPR001584">
    <property type="entry name" value="Integrase_cat-core"/>
</dbReference>
<dbReference type="PANTHER" id="PTHR46889">
    <property type="entry name" value="TRANSPOSASE INSF FOR INSERTION SEQUENCE IS3B-RELATED"/>
    <property type="match status" value="1"/>
</dbReference>
<dbReference type="EMBL" id="JARXVE010000003">
    <property type="protein sequence ID" value="MDH6196073.1"/>
    <property type="molecule type" value="Genomic_DNA"/>
</dbReference>
<accession>A0ABT6KZE2</accession>
<dbReference type="SUPFAM" id="SSF53098">
    <property type="entry name" value="Ribonuclease H-like"/>
    <property type="match status" value="1"/>
</dbReference>
<name>A0ABT6KZE2_9MYCO</name>
<evidence type="ECO:0000259" key="1">
    <source>
        <dbReference type="PROSITE" id="PS50994"/>
    </source>
</evidence>
<dbReference type="InterPro" id="IPR050900">
    <property type="entry name" value="Transposase_IS3/IS150/IS904"/>
</dbReference>
<evidence type="ECO:0000313" key="3">
    <source>
        <dbReference type="Proteomes" id="UP001160130"/>
    </source>
</evidence>
<keyword evidence="3" id="KW-1185">Reference proteome</keyword>
<comment type="caution">
    <text evidence="2">The sequence shown here is derived from an EMBL/GenBank/DDBJ whole genome shotgun (WGS) entry which is preliminary data.</text>
</comment>
<dbReference type="PROSITE" id="PS50994">
    <property type="entry name" value="INTEGRASE"/>
    <property type="match status" value="1"/>
</dbReference>
<reference evidence="2 3" key="1">
    <citation type="submission" date="2023-04" db="EMBL/GenBank/DDBJ databases">
        <title>Forest soil microbial communities from Buena Vista Peninsula, Colon Province, Panama.</title>
        <authorList>
            <person name="Bouskill N."/>
        </authorList>
    </citation>
    <scope>NUCLEOTIDE SEQUENCE [LARGE SCALE GENOMIC DNA]</scope>
    <source>
        <strain evidence="2 3">AC80</strain>
    </source>
</reference>
<evidence type="ECO:0000313" key="2">
    <source>
        <dbReference type="EMBL" id="MDH6196073.1"/>
    </source>
</evidence>
<proteinExistence type="predicted"/>
<dbReference type="Pfam" id="PF13333">
    <property type="entry name" value="rve_2"/>
    <property type="match status" value="1"/>
</dbReference>
<dbReference type="PANTHER" id="PTHR46889:SF4">
    <property type="entry name" value="TRANSPOSASE INSO FOR INSERTION SEQUENCE ELEMENT IS911B-RELATED"/>
    <property type="match status" value="1"/>
</dbReference>
<dbReference type="Gene3D" id="3.30.420.10">
    <property type="entry name" value="Ribonuclease H-like superfamily/Ribonuclease H"/>
    <property type="match status" value="1"/>
</dbReference>
<organism evidence="2 3">
    <name type="scientific">Mycolicibacterium frederiksbergense</name>
    <dbReference type="NCBI Taxonomy" id="117567"/>
    <lineage>
        <taxon>Bacteria</taxon>
        <taxon>Bacillati</taxon>
        <taxon>Actinomycetota</taxon>
        <taxon>Actinomycetes</taxon>
        <taxon>Mycobacteriales</taxon>
        <taxon>Mycobacteriaceae</taxon>
        <taxon>Mycolicibacterium</taxon>
    </lineage>
</organism>